<keyword evidence="2" id="KW-1185">Reference proteome</keyword>
<evidence type="ECO:0000313" key="1">
    <source>
        <dbReference type="EMBL" id="CAA9197440.1"/>
    </source>
</evidence>
<evidence type="ECO:0000313" key="2">
    <source>
        <dbReference type="Proteomes" id="UP000474567"/>
    </source>
</evidence>
<gene>
    <name evidence="1" type="ORF">FLACOL7796_01664</name>
</gene>
<dbReference type="RefSeq" id="WP_173965573.1">
    <property type="nucleotide sequence ID" value="NZ_CADCST010000073.1"/>
</dbReference>
<proteinExistence type="predicted"/>
<sequence>MKKINEIGLSNLINKLTRNEMRNLSAGNFGPGGGASPSCGQSGLPPCDAYGGGEADCLPACSTGVTKNSDCCSGMSVSGNYPPCGGDRGRVCL</sequence>
<name>A0ABN7EJB9_9FLAO</name>
<comment type="caution">
    <text evidence="1">The sequence shown here is derived from an EMBL/GenBank/DDBJ whole genome shotgun (WGS) entry which is preliminary data.</text>
</comment>
<reference evidence="1 2" key="1">
    <citation type="submission" date="2020-02" db="EMBL/GenBank/DDBJ databases">
        <authorList>
            <person name="Criscuolo A."/>
        </authorList>
    </citation>
    <scope>NUCLEOTIDE SEQUENCE [LARGE SCALE GENOMIC DNA]</scope>
    <source>
        <strain evidence="1">CECT7796</strain>
    </source>
</reference>
<accession>A0ABN7EJB9</accession>
<dbReference type="Proteomes" id="UP000474567">
    <property type="component" value="Unassembled WGS sequence"/>
</dbReference>
<organism evidence="1 2">
    <name type="scientific">Flavobacterium collinsii</name>
    <dbReference type="NCBI Taxonomy" id="1114861"/>
    <lineage>
        <taxon>Bacteria</taxon>
        <taxon>Pseudomonadati</taxon>
        <taxon>Bacteroidota</taxon>
        <taxon>Flavobacteriia</taxon>
        <taxon>Flavobacteriales</taxon>
        <taxon>Flavobacteriaceae</taxon>
        <taxon>Flavobacterium</taxon>
    </lineage>
</organism>
<dbReference type="EMBL" id="CADCST010000073">
    <property type="protein sequence ID" value="CAA9197440.1"/>
    <property type="molecule type" value="Genomic_DNA"/>
</dbReference>
<protein>
    <submittedName>
        <fullName evidence="1">Uncharacterized protein</fullName>
    </submittedName>
</protein>